<dbReference type="SUPFAM" id="SSF52540">
    <property type="entry name" value="P-loop containing nucleoside triphosphate hydrolases"/>
    <property type="match status" value="1"/>
</dbReference>
<accession>A0A4S8P7K4</accession>
<reference evidence="1 2" key="1">
    <citation type="journal article" date="2018" name="Int. J. Syst. Evol. Microbiol.">
        <title>Glycomyces paridis sp. nov., isolated from the medicinal plant Paris polyphylla.</title>
        <authorList>
            <person name="Fang X.M."/>
            <person name="Bai J.L."/>
            <person name="Su J."/>
            <person name="Zhao L.L."/>
            <person name="Liu H.Y."/>
            <person name="Ma B.P."/>
            <person name="Zhang Y.Q."/>
            <person name="Yu L.Y."/>
        </authorList>
    </citation>
    <scope>NUCLEOTIDE SEQUENCE [LARGE SCALE GENOMIC DNA]</scope>
    <source>
        <strain evidence="1 2">CPCC 204357</strain>
    </source>
</reference>
<gene>
    <name evidence="1" type="ORF">E9998_19215</name>
</gene>
<organism evidence="1 2">
    <name type="scientific">Glycomyces paridis</name>
    <dbReference type="NCBI Taxonomy" id="2126555"/>
    <lineage>
        <taxon>Bacteria</taxon>
        <taxon>Bacillati</taxon>
        <taxon>Actinomycetota</taxon>
        <taxon>Actinomycetes</taxon>
        <taxon>Glycomycetales</taxon>
        <taxon>Glycomycetaceae</taxon>
        <taxon>Glycomyces</taxon>
    </lineage>
</organism>
<sequence length="175" mass="19671">MIVWLNGTFGAGKTTTANLLKDALPARVFDAEQIGYLLRPIIGDVPCHDFKEWDPWRGLTVQTARQVLDFVGGTLVIPQSVLQRHYWTELMDGFAEAGIPVRAFTLHADREVFEARVEADRDEPTAVRWRLEHRDAYEAALEEWMREATTVLDTTGRTPGEVAALIGRHVGERSG</sequence>
<dbReference type="EMBL" id="STGX01000015">
    <property type="protein sequence ID" value="THV26228.1"/>
    <property type="molecule type" value="Genomic_DNA"/>
</dbReference>
<comment type="caution">
    <text evidence="1">The sequence shown here is derived from an EMBL/GenBank/DDBJ whole genome shotgun (WGS) entry which is preliminary data.</text>
</comment>
<evidence type="ECO:0000313" key="1">
    <source>
        <dbReference type="EMBL" id="THV26228.1"/>
    </source>
</evidence>
<dbReference type="AlphaFoldDB" id="A0A4S8P7K4"/>
<dbReference type="Pfam" id="PF13671">
    <property type="entry name" value="AAA_33"/>
    <property type="match status" value="1"/>
</dbReference>
<protein>
    <submittedName>
        <fullName evidence="1">ATP-binding protein</fullName>
    </submittedName>
</protein>
<dbReference type="OrthoDB" id="9799092at2"/>
<keyword evidence="1" id="KW-0067">ATP-binding</keyword>
<name>A0A4S8P7K4_9ACTN</name>
<proteinExistence type="predicted"/>
<dbReference type="Gene3D" id="3.40.50.300">
    <property type="entry name" value="P-loop containing nucleotide triphosphate hydrolases"/>
    <property type="match status" value="1"/>
</dbReference>
<keyword evidence="1" id="KW-0547">Nucleotide-binding</keyword>
<evidence type="ECO:0000313" key="2">
    <source>
        <dbReference type="Proteomes" id="UP000305792"/>
    </source>
</evidence>
<dbReference type="Proteomes" id="UP000305792">
    <property type="component" value="Unassembled WGS sequence"/>
</dbReference>
<dbReference type="RefSeq" id="WP_136531305.1">
    <property type="nucleotide sequence ID" value="NZ_STGX01000015.1"/>
</dbReference>
<keyword evidence="2" id="KW-1185">Reference proteome</keyword>
<dbReference type="InterPro" id="IPR027417">
    <property type="entry name" value="P-loop_NTPase"/>
</dbReference>
<dbReference type="GO" id="GO:0005524">
    <property type="term" value="F:ATP binding"/>
    <property type="evidence" value="ECO:0007669"/>
    <property type="project" value="UniProtKB-KW"/>
</dbReference>